<dbReference type="NCBIfam" id="NF009466">
    <property type="entry name" value="PRK12826.1-2"/>
    <property type="match status" value="1"/>
</dbReference>
<dbReference type="Pfam" id="PF13561">
    <property type="entry name" value="adh_short_C2"/>
    <property type="match status" value="1"/>
</dbReference>
<evidence type="ECO:0000259" key="2">
    <source>
        <dbReference type="SMART" id="SM00822"/>
    </source>
</evidence>
<dbReference type="InterPro" id="IPR057326">
    <property type="entry name" value="KR_dom"/>
</dbReference>
<dbReference type="InterPro" id="IPR050259">
    <property type="entry name" value="SDR"/>
</dbReference>
<evidence type="ECO:0000313" key="3">
    <source>
        <dbReference type="EMBL" id="MDC8829451.1"/>
    </source>
</evidence>
<dbReference type="Gene3D" id="3.40.50.720">
    <property type="entry name" value="NAD(P)-binding Rossmann-like Domain"/>
    <property type="match status" value="1"/>
</dbReference>
<evidence type="ECO:0000313" key="4">
    <source>
        <dbReference type="Proteomes" id="UP001218788"/>
    </source>
</evidence>
<dbReference type="EC" id="1.1.1.100" evidence="3"/>
<dbReference type="PRINTS" id="PR00081">
    <property type="entry name" value="GDHRDH"/>
</dbReference>
<dbReference type="RefSeq" id="WP_273637809.1">
    <property type="nucleotide sequence ID" value="NZ_JAQQXP010000001.1"/>
</dbReference>
<dbReference type="PANTHER" id="PTHR42879:SF2">
    <property type="entry name" value="3-OXOACYL-[ACYL-CARRIER-PROTEIN] REDUCTASE FABG"/>
    <property type="match status" value="1"/>
</dbReference>
<dbReference type="Proteomes" id="UP001218788">
    <property type="component" value="Unassembled WGS sequence"/>
</dbReference>
<gene>
    <name evidence="3" type="primary">fabG</name>
    <name evidence="3" type="ORF">OIK42_01625</name>
</gene>
<comment type="caution">
    <text evidence="3">The sequence shown here is derived from an EMBL/GenBank/DDBJ whole genome shotgun (WGS) entry which is preliminary data.</text>
</comment>
<dbReference type="PRINTS" id="PR00080">
    <property type="entry name" value="SDRFAMILY"/>
</dbReference>
<dbReference type="EMBL" id="JAQQXP010000001">
    <property type="protein sequence ID" value="MDC8829451.1"/>
    <property type="molecule type" value="Genomic_DNA"/>
</dbReference>
<dbReference type="GO" id="GO:0004316">
    <property type="term" value="F:3-oxoacyl-[acyl-carrier-protein] reductase (NADPH) activity"/>
    <property type="evidence" value="ECO:0007669"/>
    <property type="project" value="UniProtKB-EC"/>
</dbReference>
<name>A0ABT5KYW6_9ALTE</name>
<dbReference type="InterPro" id="IPR011285">
    <property type="entry name" value="FabG-rel"/>
</dbReference>
<dbReference type="InterPro" id="IPR002347">
    <property type="entry name" value="SDR_fam"/>
</dbReference>
<keyword evidence="4" id="KW-1185">Reference proteome</keyword>
<proteinExistence type="inferred from homology"/>
<feature type="domain" description="Ketoreductase" evidence="2">
    <location>
        <begin position="5"/>
        <end position="196"/>
    </location>
</feature>
<dbReference type="NCBIfam" id="TIGR01831">
    <property type="entry name" value="fabG_rel"/>
    <property type="match status" value="1"/>
</dbReference>
<keyword evidence="3" id="KW-0560">Oxidoreductase</keyword>
<comment type="similarity">
    <text evidence="1">Belongs to the short-chain dehydrogenases/reductases (SDR) family.</text>
</comment>
<dbReference type="SMART" id="SM00822">
    <property type="entry name" value="PKS_KR"/>
    <property type="match status" value="1"/>
</dbReference>
<dbReference type="PANTHER" id="PTHR42879">
    <property type="entry name" value="3-OXOACYL-(ACYL-CARRIER-PROTEIN) REDUCTASE"/>
    <property type="match status" value="1"/>
</dbReference>
<reference evidence="3 4" key="1">
    <citation type="submission" date="2022-10" db="EMBL/GenBank/DDBJ databases">
        <title>Alteromonas sp. chi3 Genome sequencing.</title>
        <authorList>
            <person name="Park S."/>
        </authorList>
    </citation>
    <scope>NUCLEOTIDE SEQUENCE [LARGE SCALE GENOMIC DNA]</scope>
    <source>
        <strain evidence="4">chi3</strain>
    </source>
</reference>
<organism evidence="3 4">
    <name type="scientific">Alteromonas gilva</name>
    <dbReference type="NCBI Taxonomy" id="2987522"/>
    <lineage>
        <taxon>Bacteria</taxon>
        <taxon>Pseudomonadati</taxon>
        <taxon>Pseudomonadota</taxon>
        <taxon>Gammaproteobacteria</taxon>
        <taxon>Alteromonadales</taxon>
        <taxon>Alteromonadaceae</taxon>
        <taxon>Alteromonas/Salinimonas group</taxon>
        <taxon>Alteromonas</taxon>
    </lineage>
</organism>
<dbReference type="InterPro" id="IPR036291">
    <property type="entry name" value="NAD(P)-bd_dom_sf"/>
</dbReference>
<accession>A0ABT5KYW6</accession>
<dbReference type="NCBIfam" id="NF004200">
    <property type="entry name" value="PRK05653.1-5"/>
    <property type="match status" value="1"/>
</dbReference>
<sequence length="243" mass="25569">MADKKRVLVTGASSGIGKATAYKLAQQGYAIAVHYRSGKDSAEQVASDIIQGGGTAVTIQFDIADRDGTKAAIENDIEQNGAYYGVVCNAGVTRDTAFPAMTGEEWDSVVHTNLDGFYNVLQPTIMPMIRLRQGGRIVTLSSVSGLMGNRGQTNYSASKAGIVGATKALAIELGKRKITVNCVAPGVIETGMIEGAVADEAKKMIPLGTFGHVDDVANTIGFLISDQAKYITRQVISVNGGMY</sequence>
<protein>
    <submittedName>
        <fullName evidence="3">3-oxoacyl-ACP reductase FabG</fullName>
        <ecNumber evidence="3">1.1.1.100</ecNumber>
    </submittedName>
</protein>
<evidence type="ECO:0000256" key="1">
    <source>
        <dbReference type="ARBA" id="ARBA00006484"/>
    </source>
</evidence>
<dbReference type="SUPFAM" id="SSF51735">
    <property type="entry name" value="NAD(P)-binding Rossmann-fold domains"/>
    <property type="match status" value="1"/>
</dbReference>